<dbReference type="InterPro" id="IPR055247">
    <property type="entry name" value="InsJ-like_HTH"/>
</dbReference>
<dbReference type="AlphaFoldDB" id="A0A927ZIJ6"/>
<dbReference type="GO" id="GO:0043565">
    <property type="term" value="F:sequence-specific DNA binding"/>
    <property type="evidence" value="ECO:0007669"/>
    <property type="project" value="InterPro"/>
</dbReference>
<dbReference type="EMBL" id="SVCM01000072">
    <property type="protein sequence ID" value="MBE6059757.1"/>
    <property type="molecule type" value="Genomic_DNA"/>
</dbReference>
<dbReference type="InterPro" id="IPR010921">
    <property type="entry name" value="Trp_repressor/repl_initiator"/>
</dbReference>
<feature type="domain" description="Insertion element IS150 protein InsJ-like helix-turn-helix" evidence="1">
    <location>
        <begin position="1"/>
        <end position="34"/>
    </location>
</feature>
<comment type="caution">
    <text evidence="2">The sequence shown here is derived from an EMBL/GenBank/DDBJ whole genome shotgun (WGS) entry which is preliminary data.</text>
</comment>
<dbReference type="SUPFAM" id="SSF48295">
    <property type="entry name" value="TrpR-like"/>
    <property type="match status" value="1"/>
</dbReference>
<evidence type="ECO:0000259" key="1">
    <source>
        <dbReference type="Pfam" id="PF13518"/>
    </source>
</evidence>
<sequence>MVQYCVNHDRNYKTTASVFNVSYSQVYSWTRSYKG</sequence>
<dbReference type="Proteomes" id="UP000768462">
    <property type="component" value="Unassembled WGS sequence"/>
</dbReference>
<accession>A0A927ZIJ6</accession>
<dbReference type="Pfam" id="PF13518">
    <property type="entry name" value="HTH_28"/>
    <property type="match status" value="1"/>
</dbReference>
<proteinExistence type="predicted"/>
<evidence type="ECO:0000313" key="3">
    <source>
        <dbReference type="Proteomes" id="UP000768462"/>
    </source>
</evidence>
<name>A0A927ZIJ6_9CLOT</name>
<organism evidence="2 3">
    <name type="scientific">Clostridium sulfidigenes</name>
    <dbReference type="NCBI Taxonomy" id="318464"/>
    <lineage>
        <taxon>Bacteria</taxon>
        <taxon>Bacillati</taxon>
        <taxon>Bacillota</taxon>
        <taxon>Clostridia</taxon>
        <taxon>Eubacteriales</taxon>
        <taxon>Clostridiaceae</taxon>
        <taxon>Clostridium</taxon>
    </lineage>
</organism>
<evidence type="ECO:0000313" key="2">
    <source>
        <dbReference type="EMBL" id="MBE6059757.1"/>
    </source>
</evidence>
<reference evidence="2" key="1">
    <citation type="submission" date="2019-04" db="EMBL/GenBank/DDBJ databases">
        <title>Evolution of Biomass-Degrading Anaerobic Consortia Revealed by Metagenomics.</title>
        <authorList>
            <person name="Peng X."/>
        </authorList>
    </citation>
    <scope>NUCLEOTIDE SEQUENCE</scope>
    <source>
        <strain evidence="2">SIG254</strain>
    </source>
</reference>
<gene>
    <name evidence="2" type="ORF">E7215_06245</name>
</gene>
<protein>
    <submittedName>
        <fullName evidence="2">Helix-turn-helix domain-containing protein</fullName>
    </submittedName>
</protein>